<reference evidence="2 3" key="1">
    <citation type="submission" date="2023-10" db="EMBL/GenBank/DDBJ databases">
        <title>Niallia locisalis sp.nov. isolated from a salt pond sample.</title>
        <authorList>
            <person name="Li X.-J."/>
            <person name="Dong L."/>
        </authorList>
    </citation>
    <scope>NUCLEOTIDE SEQUENCE [LARGE SCALE GENOMIC DNA]</scope>
    <source>
        <strain evidence="2 3">DSM 29761</strain>
    </source>
</reference>
<dbReference type="Proteomes" id="UP001357223">
    <property type="component" value="Chromosome"/>
</dbReference>
<dbReference type="PANTHER" id="PTHR34322:SF2">
    <property type="entry name" value="TRANSPOSASE IS200-LIKE DOMAIN-CONTAINING PROTEIN"/>
    <property type="match status" value="1"/>
</dbReference>
<evidence type="ECO:0000313" key="2">
    <source>
        <dbReference type="EMBL" id="WVX80686.1"/>
    </source>
</evidence>
<dbReference type="SMART" id="SM01321">
    <property type="entry name" value="Y1_Tnp"/>
    <property type="match status" value="1"/>
</dbReference>
<name>A0ABZ2CC23_9BACI</name>
<dbReference type="RefSeq" id="WP_338449617.1">
    <property type="nucleotide sequence ID" value="NZ_CP137640.1"/>
</dbReference>
<organism evidence="2 3">
    <name type="scientific">Niallia oryzisoli</name>
    <dbReference type="NCBI Taxonomy" id="1737571"/>
    <lineage>
        <taxon>Bacteria</taxon>
        <taxon>Bacillati</taxon>
        <taxon>Bacillota</taxon>
        <taxon>Bacilli</taxon>
        <taxon>Bacillales</taxon>
        <taxon>Bacillaceae</taxon>
        <taxon>Niallia</taxon>
    </lineage>
</organism>
<proteinExistence type="predicted"/>
<dbReference type="Gene3D" id="3.30.70.1290">
    <property type="entry name" value="Transposase IS200-like"/>
    <property type="match status" value="1"/>
</dbReference>
<evidence type="ECO:0000259" key="1">
    <source>
        <dbReference type="SMART" id="SM01321"/>
    </source>
</evidence>
<dbReference type="EMBL" id="CP137640">
    <property type="protein sequence ID" value="WVX80686.1"/>
    <property type="molecule type" value="Genomic_DNA"/>
</dbReference>
<keyword evidence="3" id="KW-1185">Reference proteome</keyword>
<feature type="domain" description="Transposase IS200-like" evidence="1">
    <location>
        <begin position="9"/>
        <end position="125"/>
    </location>
</feature>
<dbReference type="Pfam" id="PF01797">
    <property type="entry name" value="Y1_Tnp"/>
    <property type="match status" value="1"/>
</dbReference>
<protein>
    <submittedName>
        <fullName evidence="2">Transposase</fullName>
    </submittedName>
</protein>
<sequence>MARKKRTWVFNRYYHIVCRGNRRDPLFLTSEDFKAFLYILQLIHEKIPFELASYCFMTNHYHLLLRSKEVPISKVMGLINKRYSDYYNTKYCFCLTGHVFEKRYYDKIIEDKEGMLEVSRYIHLNPVEAIMVKQPEHYPWSSYHLYKNPDSVPPVFVNLNSILDYYEGTEVEKRRKYCQRA</sequence>
<dbReference type="PANTHER" id="PTHR34322">
    <property type="entry name" value="TRANSPOSASE, Y1_TNP DOMAIN-CONTAINING"/>
    <property type="match status" value="1"/>
</dbReference>
<dbReference type="SUPFAM" id="SSF143422">
    <property type="entry name" value="Transposase IS200-like"/>
    <property type="match status" value="1"/>
</dbReference>
<gene>
    <name evidence="2" type="ORF">R4Z09_26155</name>
</gene>
<accession>A0ABZ2CC23</accession>
<dbReference type="InterPro" id="IPR036515">
    <property type="entry name" value="Transposase_17_sf"/>
</dbReference>
<evidence type="ECO:0000313" key="3">
    <source>
        <dbReference type="Proteomes" id="UP001357223"/>
    </source>
</evidence>
<dbReference type="InterPro" id="IPR002686">
    <property type="entry name" value="Transposase_17"/>
</dbReference>